<dbReference type="PANTHER" id="PTHR46512:SF10">
    <property type="entry name" value="FK506-BINDING PROTEIN-LIKE"/>
    <property type="match status" value="1"/>
</dbReference>
<evidence type="ECO:0000313" key="3">
    <source>
        <dbReference type="EMBL" id="PNF35974.1"/>
    </source>
</evidence>
<proteinExistence type="predicted"/>
<dbReference type="SMART" id="SM00028">
    <property type="entry name" value="TPR"/>
    <property type="match status" value="3"/>
</dbReference>
<keyword evidence="1" id="KW-0802">TPR repeat</keyword>
<evidence type="ECO:0000313" key="4">
    <source>
        <dbReference type="Proteomes" id="UP000235965"/>
    </source>
</evidence>
<dbReference type="PANTHER" id="PTHR46512">
    <property type="entry name" value="PEPTIDYLPROLYL ISOMERASE"/>
    <property type="match status" value="1"/>
</dbReference>
<evidence type="ECO:0000256" key="1">
    <source>
        <dbReference type="PROSITE-ProRule" id="PRU00339"/>
    </source>
</evidence>
<protein>
    <recommendedName>
        <fullName evidence="2">BDBT FKBP like N-terminal domain-containing protein</fullName>
    </recommendedName>
</protein>
<dbReference type="Proteomes" id="UP000235965">
    <property type="component" value="Unassembled WGS sequence"/>
</dbReference>
<dbReference type="InterPro" id="IPR050754">
    <property type="entry name" value="FKBP4/5/8-like"/>
</dbReference>
<dbReference type="InterPro" id="IPR011990">
    <property type="entry name" value="TPR-like_helical_dom_sf"/>
</dbReference>
<evidence type="ECO:0000259" key="2">
    <source>
        <dbReference type="Pfam" id="PF18023"/>
    </source>
</evidence>
<dbReference type="AlphaFoldDB" id="A0A2J7R561"/>
<dbReference type="Pfam" id="PF14559">
    <property type="entry name" value="TPR_19"/>
    <property type="match status" value="1"/>
</dbReference>
<dbReference type="InterPro" id="IPR019734">
    <property type="entry name" value="TPR_rpt"/>
</dbReference>
<sequence>MDPTLTEMLNSQTTVICHKEMIAEGVWGDRPREGGKCVIIIDDIVTENIALDEIQWAAASVYLSSDFNGSLIVGDSDTDIDRSLERCIRTMLHMEVSLMIVTFVPKTLHESSLKARTVKCKVQLKEIHNEPYIFEWSDSKKYDLAVHHKVRGVELYKCGRTRDAFFRFSRALKLLVTIVPFEDGFSAKQRDDVMSLHVLLCNNIASCHLHYKNYSYAIEMCNKVLVLEPNNIKALFRRAVAYMETQEFEQAKEGLNRVQLLDPGNTAARRKEKELKQRKSESDAKLAAAIKKMFP</sequence>
<dbReference type="InParanoid" id="A0A2J7R561"/>
<accession>A0A2J7R561</accession>
<dbReference type="FunCoup" id="A0A2J7R561">
    <property type="interactions" value="149"/>
</dbReference>
<dbReference type="Gene3D" id="1.25.40.10">
    <property type="entry name" value="Tetratricopeptide repeat domain"/>
    <property type="match status" value="1"/>
</dbReference>
<comment type="caution">
    <text evidence="3">The sequence shown here is derived from an EMBL/GenBank/DDBJ whole genome shotgun (WGS) entry which is preliminary data.</text>
</comment>
<gene>
    <name evidence="3" type="ORF">B7P43_G03542</name>
</gene>
<dbReference type="EMBL" id="NEVH01007395">
    <property type="protein sequence ID" value="PNF35974.1"/>
    <property type="molecule type" value="Genomic_DNA"/>
</dbReference>
<feature type="domain" description="BDBT FKBP like N-terminal" evidence="2">
    <location>
        <begin position="16"/>
        <end position="128"/>
    </location>
</feature>
<dbReference type="EMBL" id="NEVH01007395">
    <property type="protein sequence ID" value="PNF35976.1"/>
    <property type="molecule type" value="Genomic_DNA"/>
</dbReference>
<feature type="repeat" description="TPR" evidence="1">
    <location>
        <begin position="232"/>
        <end position="265"/>
    </location>
</feature>
<dbReference type="InterPro" id="IPR040478">
    <property type="entry name" value="FKBP_N_2"/>
</dbReference>
<dbReference type="Pfam" id="PF18023">
    <property type="entry name" value="FKBP_N_2"/>
    <property type="match status" value="1"/>
</dbReference>
<dbReference type="STRING" id="105785.A0A2J7R561"/>
<dbReference type="OrthoDB" id="433738at2759"/>
<dbReference type="SUPFAM" id="SSF48452">
    <property type="entry name" value="TPR-like"/>
    <property type="match status" value="1"/>
</dbReference>
<name>A0A2J7R561_9NEOP</name>
<dbReference type="PROSITE" id="PS50005">
    <property type="entry name" value="TPR"/>
    <property type="match status" value="1"/>
</dbReference>
<dbReference type="EMBL" id="NEVH01007395">
    <property type="protein sequence ID" value="PNF35975.1"/>
    <property type="molecule type" value="Genomic_DNA"/>
</dbReference>
<keyword evidence="4" id="KW-1185">Reference proteome</keyword>
<organism evidence="3 4">
    <name type="scientific">Cryptotermes secundus</name>
    <dbReference type="NCBI Taxonomy" id="105785"/>
    <lineage>
        <taxon>Eukaryota</taxon>
        <taxon>Metazoa</taxon>
        <taxon>Ecdysozoa</taxon>
        <taxon>Arthropoda</taxon>
        <taxon>Hexapoda</taxon>
        <taxon>Insecta</taxon>
        <taxon>Pterygota</taxon>
        <taxon>Neoptera</taxon>
        <taxon>Polyneoptera</taxon>
        <taxon>Dictyoptera</taxon>
        <taxon>Blattodea</taxon>
        <taxon>Blattoidea</taxon>
        <taxon>Termitoidae</taxon>
        <taxon>Kalotermitidae</taxon>
        <taxon>Cryptotermitinae</taxon>
        <taxon>Cryptotermes</taxon>
    </lineage>
</organism>
<reference evidence="3 4" key="1">
    <citation type="submission" date="2017-12" db="EMBL/GenBank/DDBJ databases">
        <title>Hemimetabolous genomes reveal molecular basis of termite eusociality.</title>
        <authorList>
            <person name="Harrison M.C."/>
            <person name="Jongepier E."/>
            <person name="Robertson H.M."/>
            <person name="Arning N."/>
            <person name="Bitard-Feildel T."/>
            <person name="Chao H."/>
            <person name="Childers C.P."/>
            <person name="Dinh H."/>
            <person name="Doddapaneni H."/>
            <person name="Dugan S."/>
            <person name="Gowin J."/>
            <person name="Greiner C."/>
            <person name="Han Y."/>
            <person name="Hu H."/>
            <person name="Hughes D.S.T."/>
            <person name="Huylmans A.-K."/>
            <person name="Kemena C."/>
            <person name="Kremer L.P.M."/>
            <person name="Lee S.L."/>
            <person name="Lopez-Ezquerra A."/>
            <person name="Mallet L."/>
            <person name="Monroy-Kuhn J.M."/>
            <person name="Moser A."/>
            <person name="Murali S.C."/>
            <person name="Muzny D.M."/>
            <person name="Otani S."/>
            <person name="Piulachs M.-D."/>
            <person name="Poelchau M."/>
            <person name="Qu J."/>
            <person name="Schaub F."/>
            <person name="Wada-Katsumata A."/>
            <person name="Worley K.C."/>
            <person name="Xie Q."/>
            <person name="Ylla G."/>
            <person name="Poulsen M."/>
            <person name="Gibbs R.A."/>
            <person name="Schal C."/>
            <person name="Richards S."/>
            <person name="Belles X."/>
            <person name="Korb J."/>
            <person name="Bornberg-Bauer E."/>
        </authorList>
    </citation>
    <scope>NUCLEOTIDE SEQUENCE [LARGE SCALE GENOMIC DNA]</scope>
    <source>
        <tissue evidence="3">Whole body</tissue>
    </source>
</reference>